<dbReference type="GO" id="GO:1904680">
    <property type="term" value="F:peptide transmembrane transporter activity"/>
    <property type="evidence" value="ECO:0007669"/>
    <property type="project" value="TreeGrafter"/>
</dbReference>
<feature type="domain" description="Solute-binding protein family 5" evidence="2">
    <location>
        <begin position="124"/>
        <end position="529"/>
    </location>
</feature>
<gene>
    <name evidence="3" type="ORF">LCGC14_0261680</name>
</gene>
<reference evidence="3" key="1">
    <citation type="journal article" date="2015" name="Nature">
        <title>Complex archaea that bridge the gap between prokaryotes and eukaryotes.</title>
        <authorList>
            <person name="Spang A."/>
            <person name="Saw J.H."/>
            <person name="Jorgensen S.L."/>
            <person name="Zaremba-Niedzwiedzka K."/>
            <person name="Martijn J."/>
            <person name="Lind A.E."/>
            <person name="van Eijk R."/>
            <person name="Schleper C."/>
            <person name="Guy L."/>
            <person name="Ettema T.J."/>
        </authorList>
    </citation>
    <scope>NUCLEOTIDE SEQUENCE</scope>
</reference>
<dbReference type="PANTHER" id="PTHR30290:SF64">
    <property type="entry name" value="ABC TRANSPORTER PERIPLASMIC BINDING PROTEIN"/>
    <property type="match status" value="1"/>
</dbReference>
<name>A0A0F9UID8_9ZZZZ</name>
<evidence type="ECO:0000313" key="3">
    <source>
        <dbReference type="EMBL" id="KKN87137.1"/>
    </source>
</evidence>
<dbReference type="AlphaFoldDB" id="A0A0F9UID8"/>
<evidence type="ECO:0000259" key="2">
    <source>
        <dbReference type="Pfam" id="PF00496"/>
    </source>
</evidence>
<organism evidence="3">
    <name type="scientific">marine sediment metagenome</name>
    <dbReference type="NCBI Taxonomy" id="412755"/>
    <lineage>
        <taxon>unclassified sequences</taxon>
        <taxon>metagenomes</taxon>
        <taxon>ecological metagenomes</taxon>
    </lineage>
</organism>
<keyword evidence="1" id="KW-0732">Signal</keyword>
<proteinExistence type="predicted"/>
<dbReference type="PROSITE" id="PS51318">
    <property type="entry name" value="TAT"/>
    <property type="match status" value="1"/>
</dbReference>
<dbReference type="GO" id="GO:0030288">
    <property type="term" value="C:outer membrane-bounded periplasmic space"/>
    <property type="evidence" value="ECO:0007669"/>
    <property type="project" value="TreeGrafter"/>
</dbReference>
<dbReference type="EMBL" id="LAZR01000141">
    <property type="protein sequence ID" value="KKN87137.1"/>
    <property type="molecule type" value="Genomic_DNA"/>
</dbReference>
<evidence type="ECO:0000256" key="1">
    <source>
        <dbReference type="ARBA" id="ARBA00022729"/>
    </source>
</evidence>
<dbReference type="PIRSF" id="PIRSF002741">
    <property type="entry name" value="MppA"/>
    <property type="match status" value="1"/>
</dbReference>
<dbReference type="InterPro" id="IPR006311">
    <property type="entry name" value="TAT_signal"/>
</dbReference>
<dbReference type="SUPFAM" id="SSF53850">
    <property type="entry name" value="Periplasmic binding protein-like II"/>
    <property type="match status" value="1"/>
</dbReference>
<dbReference type="Gene3D" id="3.10.105.10">
    <property type="entry name" value="Dipeptide-binding Protein, Domain 3"/>
    <property type="match status" value="1"/>
</dbReference>
<dbReference type="InterPro" id="IPR030678">
    <property type="entry name" value="Peptide/Ni-bd"/>
</dbReference>
<dbReference type="InterPro" id="IPR000914">
    <property type="entry name" value="SBP_5_dom"/>
</dbReference>
<dbReference type="GO" id="GO:0043190">
    <property type="term" value="C:ATP-binding cassette (ABC) transporter complex"/>
    <property type="evidence" value="ECO:0007669"/>
    <property type="project" value="InterPro"/>
</dbReference>
<dbReference type="InterPro" id="IPR039424">
    <property type="entry name" value="SBP_5"/>
</dbReference>
<dbReference type="Gene3D" id="3.40.190.10">
    <property type="entry name" value="Periplasmic binding protein-like II"/>
    <property type="match status" value="1"/>
</dbReference>
<dbReference type="Pfam" id="PF00496">
    <property type="entry name" value="SBP_bac_5"/>
    <property type="match status" value="1"/>
</dbReference>
<sequence>MATALSRLTRRRFGQWALAAGATTILPRTAFAEVLTETPLHGLSAFGELKYGPDFTHFDYASPEAPQGGQMNLAVSNWTLNQSPSTFDTLNTFVLQGNAPPRMESLYDALMVSSLDEPDTNYCALAESVTVAKDRNAFVFKLRPEAKFSTGEPVTADDVVFTYETLKELGHPSLQVVLRAVSEIVAEDARTVRIGFSSDQSYQDALNAFGIPIVPRAFFDGKEFDRVSDEAIPGSGRFEIARSEFGRFIEYRKRDDYWAKDLPFARGLDHFDMLRIDFFRDRQPALEAFKKGIITFREEFTTKDWATEYDFPAVTSGAVVKREFPGEERPKFQCWALNQRRTRFADSRVRHAINMCFDFEWTNANLLFGQRIHSNSPFQGSEFVAEGKPSEAELALLEPLRGEMPDDVFGKVWVQPVSDGSGRDRGMLREATRLFAEAGWSRQGNRLVNEAGEPFRLEFMTQGQEQQRVYAKFMETLRMIGIDASTRLVDAAQYQDRVNRFDFDMILAAFSLGATPTRESLSLFFGSEAADRPGAYNYPGMTSEAVDTLLAKAGSAKSRDDLVTAMRALDRVLRWRLDWLPNINANVHRAAFWNIFGFQDTKPDYGWPVESLWWFDKEKAKVIGRA</sequence>
<comment type="caution">
    <text evidence="3">The sequence shown here is derived from an EMBL/GenBank/DDBJ whole genome shotgun (WGS) entry which is preliminary data.</text>
</comment>
<dbReference type="GO" id="GO:0042884">
    <property type="term" value="P:microcin transport"/>
    <property type="evidence" value="ECO:0007669"/>
    <property type="project" value="TreeGrafter"/>
</dbReference>
<protein>
    <recommendedName>
        <fullName evidence="2">Solute-binding protein family 5 domain-containing protein</fullName>
    </recommendedName>
</protein>
<dbReference type="CDD" id="cd08497">
    <property type="entry name" value="MbnE-like"/>
    <property type="match status" value="1"/>
</dbReference>
<dbReference type="GO" id="GO:0015833">
    <property type="term" value="P:peptide transport"/>
    <property type="evidence" value="ECO:0007669"/>
    <property type="project" value="TreeGrafter"/>
</dbReference>
<dbReference type="PANTHER" id="PTHR30290">
    <property type="entry name" value="PERIPLASMIC BINDING COMPONENT OF ABC TRANSPORTER"/>
    <property type="match status" value="1"/>
</dbReference>
<accession>A0A0F9UID8</accession>